<evidence type="ECO:0000256" key="1">
    <source>
        <dbReference type="ARBA" id="ARBA00022741"/>
    </source>
</evidence>
<dbReference type="InterPro" id="IPR013126">
    <property type="entry name" value="Hsp_70_fam"/>
</dbReference>
<dbReference type="Pfam" id="PF00012">
    <property type="entry name" value="HSP70"/>
    <property type="match status" value="1"/>
</dbReference>
<dbReference type="GO" id="GO:0030968">
    <property type="term" value="P:endoplasmic reticulum unfolded protein response"/>
    <property type="evidence" value="ECO:0007669"/>
    <property type="project" value="TreeGrafter"/>
</dbReference>
<gene>
    <name evidence="3" type="ORF">DIURU_002252</name>
</gene>
<comment type="caution">
    <text evidence="3">The sequence shown here is derived from an EMBL/GenBank/DDBJ whole genome shotgun (WGS) entry which is preliminary data.</text>
</comment>
<evidence type="ECO:0000313" key="4">
    <source>
        <dbReference type="Proteomes" id="UP000449547"/>
    </source>
</evidence>
<dbReference type="Proteomes" id="UP000449547">
    <property type="component" value="Unassembled WGS sequence"/>
</dbReference>
<keyword evidence="4" id="KW-1185">Reference proteome</keyword>
<protein>
    <submittedName>
        <fullName evidence="3">Uncharacterized protein</fullName>
    </submittedName>
</protein>
<proteinExistence type="predicted"/>
<reference evidence="3 4" key="1">
    <citation type="submission" date="2019-07" db="EMBL/GenBank/DDBJ databases">
        <title>Genome assembly of two rare yeast pathogens: Diutina rugosa and Trichomonascus ciferrii.</title>
        <authorList>
            <person name="Mixao V."/>
            <person name="Saus E."/>
            <person name="Hansen A."/>
            <person name="Lass-Flor C."/>
            <person name="Gabaldon T."/>
        </authorList>
    </citation>
    <scope>NUCLEOTIDE SEQUENCE [LARGE SCALE GENOMIC DNA]</scope>
    <source>
        <strain evidence="3 4">CBS 613</strain>
    </source>
</reference>
<dbReference type="VEuPathDB" id="FungiDB:DIURU_002252"/>
<dbReference type="Gene3D" id="3.30.30.30">
    <property type="match status" value="1"/>
</dbReference>
<dbReference type="GeneID" id="54780903"/>
<dbReference type="PANTHER" id="PTHR45639:SF34">
    <property type="entry name" value="CHAPERONE PROTEIN DNAK"/>
    <property type="match status" value="1"/>
</dbReference>
<dbReference type="InterPro" id="IPR043129">
    <property type="entry name" value="ATPase_NBD"/>
</dbReference>
<dbReference type="Gene3D" id="3.30.420.40">
    <property type="match status" value="2"/>
</dbReference>
<dbReference type="PANTHER" id="PTHR45639">
    <property type="entry name" value="HSC70CB, ISOFORM G-RELATED"/>
    <property type="match status" value="1"/>
</dbReference>
<dbReference type="Gene3D" id="3.90.640.10">
    <property type="entry name" value="Actin, Chain A, domain 4"/>
    <property type="match status" value="1"/>
</dbReference>
<evidence type="ECO:0000256" key="2">
    <source>
        <dbReference type="ARBA" id="ARBA00022840"/>
    </source>
</evidence>
<name>A0A642UQU8_DIURU</name>
<sequence>MGLVIGVDFGSAYLRGAVKKPDGYGAFYEMPSAIGVRKRNWLCGYSAVSYAASKPHQVIFNLKQFKNPKFLETVKETDFPHSISNGPEGLSIPLTLGKSVREWTIPELEARSLGAVTQTAKNLYKTPATDAVIAVPDNASDEEIESIVRSAMSCDLNVKPMRESVLAVIAKGLDKGLGDRLVAVVHVGQSLTMSLVRIKDRDMYVEKVVLHDEKLCGNDVDERLLEFLAPGVKTAIWDPLEKDEKKKMSVEQLQSHKHVVRRRLLNTLNSGKKKFESKDSHKVQVTLEGQKFKTFLLSSKYKEVCQNATRCIIEKVNEQFEDENSTTGDKHKKSDLFAAVIVGGLFNNPVVKESLLDCFRDVPTLYDRIPEQTIALGGAMHGEKITDGGTIPIPPFPFSAPDEGSSV</sequence>
<keyword evidence="2" id="KW-0067">ATP-binding</keyword>
<accession>A0A642UQU8</accession>
<dbReference type="RefSeq" id="XP_034012946.1">
    <property type="nucleotide sequence ID" value="XM_034154883.1"/>
</dbReference>
<organism evidence="3 4">
    <name type="scientific">Diutina rugosa</name>
    <name type="common">Yeast</name>
    <name type="synonym">Candida rugosa</name>
    <dbReference type="NCBI Taxonomy" id="5481"/>
    <lineage>
        <taxon>Eukaryota</taxon>
        <taxon>Fungi</taxon>
        <taxon>Dikarya</taxon>
        <taxon>Ascomycota</taxon>
        <taxon>Saccharomycotina</taxon>
        <taxon>Pichiomycetes</taxon>
        <taxon>Debaryomycetaceae</taxon>
        <taxon>Diutina</taxon>
    </lineage>
</organism>
<dbReference type="SUPFAM" id="SSF53067">
    <property type="entry name" value="Actin-like ATPase domain"/>
    <property type="match status" value="2"/>
</dbReference>
<dbReference type="GO" id="GO:0034663">
    <property type="term" value="C:endoplasmic reticulum chaperone complex"/>
    <property type="evidence" value="ECO:0007669"/>
    <property type="project" value="TreeGrafter"/>
</dbReference>
<evidence type="ECO:0000313" key="3">
    <source>
        <dbReference type="EMBL" id="KAA8903740.1"/>
    </source>
</evidence>
<dbReference type="AlphaFoldDB" id="A0A642UQU8"/>
<keyword evidence="1" id="KW-0547">Nucleotide-binding</keyword>
<dbReference type="EMBL" id="SWFT01000066">
    <property type="protein sequence ID" value="KAA8903740.1"/>
    <property type="molecule type" value="Genomic_DNA"/>
</dbReference>
<dbReference type="GO" id="GO:0140662">
    <property type="term" value="F:ATP-dependent protein folding chaperone"/>
    <property type="evidence" value="ECO:0007669"/>
    <property type="project" value="InterPro"/>
</dbReference>
<dbReference type="GO" id="GO:0005524">
    <property type="term" value="F:ATP binding"/>
    <property type="evidence" value="ECO:0007669"/>
    <property type="project" value="UniProtKB-KW"/>
</dbReference>